<keyword evidence="2" id="KW-1185">Reference proteome</keyword>
<protein>
    <submittedName>
        <fullName evidence="1">Uncharacterized protein</fullName>
    </submittedName>
</protein>
<dbReference type="EMBL" id="JAIWYP010000006">
    <property type="protein sequence ID" value="KAH3812051.1"/>
    <property type="molecule type" value="Genomic_DNA"/>
</dbReference>
<evidence type="ECO:0000313" key="2">
    <source>
        <dbReference type="Proteomes" id="UP000828390"/>
    </source>
</evidence>
<comment type="caution">
    <text evidence="1">The sequence shown here is derived from an EMBL/GenBank/DDBJ whole genome shotgun (WGS) entry which is preliminary data.</text>
</comment>
<name>A0A9D4GAX5_DREPO</name>
<dbReference type="AlphaFoldDB" id="A0A9D4GAX5"/>
<sequence length="71" mass="7347">MAVVTSGPVSGWRWAGQSLPLGRSVICAGPGLGHRGAGHRLPLCRAVVTAVTGIGFDKGGILFVWPNVAYF</sequence>
<organism evidence="1 2">
    <name type="scientific">Dreissena polymorpha</name>
    <name type="common">Zebra mussel</name>
    <name type="synonym">Mytilus polymorpha</name>
    <dbReference type="NCBI Taxonomy" id="45954"/>
    <lineage>
        <taxon>Eukaryota</taxon>
        <taxon>Metazoa</taxon>
        <taxon>Spiralia</taxon>
        <taxon>Lophotrochozoa</taxon>
        <taxon>Mollusca</taxon>
        <taxon>Bivalvia</taxon>
        <taxon>Autobranchia</taxon>
        <taxon>Heteroconchia</taxon>
        <taxon>Euheterodonta</taxon>
        <taxon>Imparidentia</taxon>
        <taxon>Neoheterodontei</taxon>
        <taxon>Myida</taxon>
        <taxon>Dreissenoidea</taxon>
        <taxon>Dreissenidae</taxon>
        <taxon>Dreissena</taxon>
    </lineage>
</organism>
<proteinExistence type="predicted"/>
<gene>
    <name evidence="1" type="ORF">DPMN_140473</name>
</gene>
<accession>A0A9D4GAX5</accession>
<reference evidence="1" key="2">
    <citation type="submission" date="2020-11" db="EMBL/GenBank/DDBJ databases">
        <authorList>
            <person name="McCartney M.A."/>
            <person name="Auch B."/>
            <person name="Kono T."/>
            <person name="Mallez S."/>
            <person name="Becker A."/>
            <person name="Gohl D.M."/>
            <person name="Silverstein K.A.T."/>
            <person name="Koren S."/>
            <person name="Bechman K.B."/>
            <person name="Herman A."/>
            <person name="Abrahante J.E."/>
            <person name="Garbe J."/>
        </authorList>
    </citation>
    <scope>NUCLEOTIDE SEQUENCE</scope>
    <source>
        <strain evidence="1">Duluth1</strain>
        <tissue evidence="1">Whole animal</tissue>
    </source>
</reference>
<dbReference type="Proteomes" id="UP000828390">
    <property type="component" value="Unassembled WGS sequence"/>
</dbReference>
<evidence type="ECO:0000313" key="1">
    <source>
        <dbReference type="EMBL" id="KAH3812051.1"/>
    </source>
</evidence>
<reference evidence="1" key="1">
    <citation type="journal article" date="2019" name="bioRxiv">
        <title>The Genome of the Zebra Mussel, Dreissena polymorpha: A Resource for Invasive Species Research.</title>
        <authorList>
            <person name="McCartney M.A."/>
            <person name="Auch B."/>
            <person name="Kono T."/>
            <person name="Mallez S."/>
            <person name="Zhang Y."/>
            <person name="Obille A."/>
            <person name="Becker A."/>
            <person name="Abrahante J.E."/>
            <person name="Garbe J."/>
            <person name="Badalamenti J.P."/>
            <person name="Herman A."/>
            <person name="Mangelson H."/>
            <person name="Liachko I."/>
            <person name="Sullivan S."/>
            <person name="Sone E.D."/>
            <person name="Koren S."/>
            <person name="Silverstein K.A.T."/>
            <person name="Beckman K.B."/>
            <person name="Gohl D.M."/>
        </authorList>
    </citation>
    <scope>NUCLEOTIDE SEQUENCE</scope>
    <source>
        <strain evidence="1">Duluth1</strain>
        <tissue evidence="1">Whole animal</tissue>
    </source>
</reference>